<evidence type="ECO:0008006" key="3">
    <source>
        <dbReference type="Google" id="ProtNLM"/>
    </source>
</evidence>
<name>A0A1G2V3Z1_9BACT</name>
<accession>A0A1G2V3Z1</accession>
<dbReference type="SUPFAM" id="SSF141000">
    <property type="entry name" value="Glu-tRNAGln amidotransferase C subunit"/>
    <property type="match status" value="1"/>
</dbReference>
<protein>
    <recommendedName>
        <fullName evidence="3">Aspartyl/glutamyl-tRNA(Asn/Gln) amidotransferase subunit C</fullName>
    </recommendedName>
</protein>
<dbReference type="Proteomes" id="UP000177697">
    <property type="component" value="Unassembled WGS sequence"/>
</dbReference>
<organism evidence="1 2">
    <name type="scientific">Candidatus Zambryskibacteria bacterium RIFOXYC1_FULL_39_10</name>
    <dbReference type="NCBI Taxonomy" id="1802779"/>
    <lineage>
        <taxon>Bacteria</taxon>
        <taxon>Candidatus Zambryskiibacteriota</taxon>
    </lineage>
</organism>
<evidence type="ECO:0000313" key="1">
    <source>
        <dbReference type="EMBL" id="OHB16348.1"/>
    </source>
</evidence>
<dbReference type="Pfam" id="PF02686">
    <property type="entry name" value="GatC"/>
    <property type="match status" value="1"/>
</dbReference>
<dbReference type="EMBL" id="MHWW01000002">
    <property type="protein sequence ID" value="OHB16348.1"/>
    <property type="molecule type" value="Genomic_DNA"/>
</dbReference>
<dbReference type="GO" id="GO:0006450">
    <property type="term" value="P:regulation of translational fidelity"/>
    <property type="evidence" value="ECO:0007669"/>
    <property type="project" value="InterPro"/>
</dbReference>
<dbReference type="AlphaFoldDB" id="A0A1G2V3Z1"/>
<gene>
    <name evidence="1" type="ORF">A2431_01470</name>
</gene>
<comment type="caution">
    <text evidence="1">The sequence shown here is derived from an EMBL/GenBank/DDBJ whole genome shotgun (WGS) entry which is preliminary data.</text>
</comment>
<proteinExistence type="predicted"/>
<reference evidence="1 2" key="1">
    <citation type="journal article" date="2016" name="Nat. Commun.">
        <title>Thousands of microbial genomes shed light on interconnected biogeochemical processes in an aquifer system.</title>
        <authorList>
            <person name="Anantharaman K."/>
            <person name="Brown C.T."/>
            <person name="Hug L.A."/>
            <person name="Sharon I."/>
            <person name="Castelle C.J."/>
            <person name="Probst A.J."/>
            <person name="Thomas B.C."/>
            <person name="Singh A."/>
            <person name="Wilkins M.J."/>
            <person name="Karaoz U."/>
            <person name="Brodie E.L."/>
            <person name="Williams K.H."/>
            <person name="Hubbard S.S."/>
            <person name="Banfield J.F."/>
        </authorList>
    </citation>
    <scope>NUCLEOTIDE SEQUENCE [LARGE SCALE GENOMIC DNA]</scope>
</reference>
<dbReference type="InterPro" id="IPR036113">
    <property type="entry name" value="Asp/Glu-ADT_sf_sub_c"/>
</dbReference>
<dbReference type="InterPro" id="IPR003837">
    <property type="entry name" value="GatC"/>
</dbReference>
<dbReference type="Gene3D" id="1.10.20.60">
    <property type="entry name" value="Glu-tRNAGln amidotransferase C subunit, N-terminal domain"/>
    <property type="match status" value="1"/>
</dbReference>
<evidence type="ECO:0000313" key="2">
    <source>
        <dbReference type="Proteomes" id="UP000177697"/>
    </source>
</evidence>
<sequence length="112" mass="12862">MAITKEEIIKLADLARIEIPEKEVESLAHEMDSILDYVKIIQNFHSDENEVSENPPLVVRGLESENVELFKGGVMNVFREDQNPNESGNYTDDVLREFPNKENGYLKVKKIL</sequence>